<dbReference type="EMBL" id="JANATA010000192">
    <property type="protein sequence ID" value="MCP3429902.1"/>
    <property type="molecule type" value="Genomic_DNA"/>
</dbReference>
<accession>A0AA41X4Z7</accession>
<sequence>MLHAIHAMYYSIKDITTTRYEICVPFKTATLSSELVRVTRRRRIKTRDRAGLQRAQSTCVWLSYG</sequence>
<dbReference type="AlphaFoldDB" id="A0AA41X4Z7"/>
<comment type="caution">
    <text evidence="1">The sequence shown here is derived from an EMBL/GenBank/DDBJ whole genome shotgun (WGS) entry which is preliminary data.</text>
</comment>
<evidence type="ECO:0000313" key="2">
    <source>
        <dbReference type="Proteomes" id="UP001165413"/>
    </source>
</evidence>
<keyword evidence="2" id="KW-1185">Reference proteome</keyword>
<proteinExistence type="predicted"/>
<evidence type="ECO:0000313" key="1">
    <source>
        <dbReference type="EMBL" id="MCP3429902.1"/>
    </source>
</evidence>
<gene>
    <name evidence="1" type="ORF">NLF92_13255</name>
</gene>
<dbReference type="RefSeq" id="WP_254102708.1">
    <property type="nucleotide sequence ID" value="NZ_JANATA010000192.1"/>
</dbReference>
<protein>
    <submittedName>
        <fullName evidence="1">Uncharacterized protein</fullName>
    </submittedName>
</protein>
<organism evidence="1 2">
    <name type="scientific">Opacimonas viscosa</name>
    <dbReference type="NCBI Taxonomy" id="2961944"/>
    <lineage>
        <taxon>Bacteria</taxon>
        <taxon>Pseudomonadati</taxon>
        <taxon>Pseudomonadota</taxon>
        <taxon>Gammaproteobacteria</taxon>
        <taxon>Alteromonadales</taxon>
        <taxon>Alteromonadaceae</taxon>
        <taxon>Opacimonas</taxon>
    </lineage>
</organism>
<dbReference type="Proteomes" id="UP001165413">
    <property type="component" value="Unassembled WGS sequence"/>
</dbReference>
<feature type="non-terminal residue" evidence="1">
    <location>
        <position position="1"/>
    </location>
</feature>
<reference evidence="1" key="1">
    <citation type="submission" date="2022-07" db="EMBL/GenBank/DDBJ databases">
        <title>Characterization of the Novel Bacterium Alteromonas immobilis LMIT006 and Alteromonas gregis LMIT007.</title>
        <authorList>
            <person name="Lin X."/>
        </authorList>
    </citation>
    <scope>NUCLEOTIDE SEQUENCE</scope>
    <source>
        <strain evidence="1">LMIT007</strain>
    </source>
</reference>
<name>A0AA41X4Z7_9ALTE</name>